<dbReference type="AlphaFoldDB" id="A0AAD9DGT7"/>
<keyword evidence="8" id="KW-1133">Transmembrane helix</keyword>
<reference evidence="13" key="1">
    <citation type="submission" date="2023-06" db="EMBL/GenBank/DDBJ databases">
        <title>Survivors Of The Sea: Transcriptome response of Skeletonema marinoi to long-term dormancy.</title>
        <authorList>
            <person name="Pinder M.I.M."/>
            <person name="Kourtchenko O."/>
            <person name="Robertson E.K."/>
            <person name="Larsson T."/>
            <person name="Maumus F."/>
            <person name="Osuna-Cruz C.M."/>
            <person name="Vancaester E."/>
            <person name="Stenow R."/>
            <person name="Vandepoele K."/>
            <person name="Ploug H."/>
            <person name="Bruchert V."/>
            <person name="Godhe A."/>
            <person name="Topel M."/>
        </authorList>
    </citation>
    <scope>NUCLEOTIDE SEQUENCE</scope>
    <source>
        <strain evidence="13">R05AC</strain>
    </source>
</reference>
<comment type="subcellular location">
    <subcellularLocation>
        <location evidence="2">Membrane</location>
    </subcellularLocation>
</comment>
<dbReference type="InterPro" id="IPR003594">
    <property type="entry name" value="HATPase_dom"/>
</dbReference>
<organism evidence="13 14">
    <name type="scientific">Skeletonema marinoi</name>
    <dbReference type="NCBI Taxonomy" id="267567"/>
    <lineage>
        <taxon>Eukaryota</taxon>
        <taxon>Sar</taxon>
        <taxon>Stramenopiles</taxon>
        <taxon>Ochrophyta</taxon>
        <taxon>Bacillariophyta</taxon>
        <taxon>Coscinodiscophyceae</taxon>
        <taxon>Thalassiosirophycidae</taxon>
        <taxon>Thalassiosirales</taxon>
        <taxon>Skeletonemataceae</taxon>
        <taxon>Skeletonema</taxon>
        <taxon>Skeletonema marinoi-dohrnii complex</taxon>
    </lineage>
</organism>
<name>A0AAD9DGT7_9STRA</name>
<dbReference type="InterPro" id="IPR005467">
    <property type="entry name" value="His_kinase_dom"/>
</dbReference>
<dbReference type="InterPro" id="IPR004358">
    <property type="entry name" value="Sig_transdc_His_kin-like_C"/>
</dbReference>
<evidence type="ECO:0000256" key="3">
    <source>
        <dbReference type="ARBA" id="ARBA00012438"/>
    </source>
</evidence>
<evidence type="ECO:0000256" key="6">
    <source>
        <dbReference type="ARBA" id="ARBA00022692"/>
    </source>
</evidence>
<keyword evidence="7 13" id="KW-0418">Kinase</keyword>
<feature type="compositionally biased region" description="Gly residues" evidence="10">
    <location>
        <begin position="421"/>
        <end position="437"/>
    </location>
</feature>
<keyword evidence="11" id="KW-0732">Signal</keyword>
<evidence type="ECO:0000256" key="2">
    <source>
        <dbReference type="ARBA" id="ARBA00004370"/>
    </source>
</evidence>
<feature type="chain" id="PRO_5042037150" description="histidine kinase" evidence="11">
    <location>
        <begin position="23"/>
        <end position="705"/>
    </location>
</feature>
<dbReference type="PANTHER" id="PTHR45436">
    <property type="entry name" value="SENSOR HISTIDINE KINASE YKOH"/>
    <property type="match status" value="1"/>
</dbReference>
<dbReference type="PRINTS" id="PR00344">
    <property type="entry name" value="BCTRLSENSOR"/>
</dbReference>
<evidence type="ECO:0000256" key="5">
    <source>
        <dbReference type="ARBA" id="ARBA00022679"/>
    </source>
</evidence>
<evidence type="ECO:0000256" key="9">
    <source>
        <dbReference type="ARBA" id="ARBA00023136"/>
    </source>
</evidence>
<dbReference type="InterPro" id="IPR036890">
    <property type="entry name" value="HATPase_C_sf"/>
</dbReference>
<evidence type="ECO:0000313" key="14">
    <source>
        <dbReference type="Proteomes" id="UP001224775"/>
    </source>
</evidence>
<feature type="region of interest" description="Disordered" evidence="10">
    <location>
        <begin position="241"/>
        <end position="271"/>
    </location>
</feature>
<dbReference type="GO" id="GO:0000160">
    <property type="term" value="P:phosphorelay signal transduction system"/>
    <property type="evidence" value="ECO:0007669"/>
    <property type="project" value="TreeGrafter"/>
</dbReference>
<dbReference type="Proteomes" id="UP001224775">
    <property type="component" value="Unassembled WGS sequence"/>
</dbReference>
<dbReference type="InterPro" id="IPR050428">
    <property type="entry name" value="TCS_sensor_his_kinase"/>
</dbReference>
<dbReference type="PANTHER" id="PTHR45436:SF5">
    <property type="entry name" value="SENSOR HISTIDINE KINASE TRCS"/>
    <property type="match status" value="1"/>
</dbReference>
<protein>
    <recommendedName>
        <fullName evidence="3">histidine kinase</fullName>
        <ecNumber evidence="3">2.7.13.3</ecNumber>
    </recommendedName>
</protein>
<dbReference type="SUPFAM" id="SSF55874">
    <property type="entry name" value="ATPase domain of HSP90 chaperone/DNA topoisomerase II/histidine kinase"/>
    <property type="match status" value="1"/>
</dbReference>
<evidence type="ECO:0000256" key="4">
    <source>
        <dbReference type="ARBA" id="ARBA00022553"/>
    </source>
</evidence>
<sequence length="705" mass="77090">MTSRRRSLAMLVAALMSYLVSSFTFCNLCHRHQHRSRTTHHPTSTQLQSSKMPSISTRKSKTRRRRRRKHYYIVPCYNETNTALLNDMTLFDTSEEKDDDDNDDNNPMMKRYLESRASPFPTMPSSLFSNLAQAQFELLSNSLVHNTVDDTSTTTSNNTNTIKAGTTKISSMALYLPKENSNTGQLEFVPAVTYPNPSSERVFIASDSSNSGIHQPPVIPSMAILGLPGFFKAKDLIPTYPFVSSSPPDEEEDENSNNTDEQHQSTSSQQRDMMFTTASPDSKIGVSVVEEIPSGSVLASSSTANTSDDNNVVSPLSVTLFSGLETLGVLMIWPNKGRDGKSNQWKWSSNDKLQVSRAARSLALALSMDKERVSSQISSEQFQVAMADSLHQVKSPLQALRTFGKLLQRQLAEENSAVSSGSGGGGVISSTGGGGGPTMRRQRQLFKLAENMAAQGERVVDLIEPMDMLVNSPYLLRGDVKQKVPTTGVVLRSSFLLPNGSSYGDQASTTTASTSAALESVQSSPVLGDFQMELAFPQDVLGSTVYASQMVSREKGINFDAVGFEPDAELPACLISSKQLQEAVSNILDNAIKYVRRRRKGPGRPRIPQVKVSITANDPPLGAGCTIWVEDNGPGIPEGERESVFERGFRSSEVRDEVKGSGLGLSVAKFWLNRMGGRIELLEKGGPSKLQGTTVRIILFRDPER</sequence>
<keyword evidence="4" id="KW-0597">Phosphoprotein</keyword>
<evidence type="ECO:0000256" key="7">
    <source>
        <dbReference type="ARBA" id="ARBA00022777"/>
    </source>
</evidence>
<dbReference type="GO" id="GO:0005886">
    <property type="term" value="C:plasma membrane"/>
    <property type="evidence" value="ECO:0007669"/>
    <property type="project" value="TreeGrafter"/>
</dbReference>
<evidence type="ECO:0000259" key="12">
    <source>
        <dbReference type="PROSITE" id="PS50109"/>
    </source>
</evidence>
<comment type="catalytic activity">
    <reaction evidence="1">
        <text>ATP + protein L-histidine = ADP + protein N-phospho-L-histidine.</text>
        <dbReference type="EC" id="2.7.13.3"/>
    </reaction>
</comment>
<comment type="caution">
    <text evidence="13">The sequence shown here is derived from an EMBL/GenBank/DDBJ whole genome shotgun (WGS) entry which is preliminary data.</text>
</comment>
<feature type="region of interest" description="Disordered" evidence="10">
    <location>
        <begin position="417"/>
        <end position="437"/>
    </location>
</feature>
<dbReference type="Gene3D" id="3.30.565.10">
    <property type="entry name" value="Histidine kinase-like ATPase, C-terminal domain"/>
    <property type="match status" value="1"/>
</dbReference>
<keyword evidence="14" id="KW-1185">Reference proteome</keyword>
<dbReference type="EMBL" id="JATAAI010000005">
    <property type="protein sequence ID" value="KAK1745529.1"/>
    <property type="molecule type" value="Genomic_DNA"/>
</dbReference>
<evidence type="ECO:0000256" key="1">
    <source>
        <dbReference type="ARBA" id="ARBA00000085"/>
    </source>
</evidence>
<evidence type="ECO:0000256" key="11">
    <source>
        <dbReference type="SAM" id="SignalP"/>
    </source>
</evidence>
<gene>
    <name evidence="13" type="ORF">QTG54_003453</name>
</gene>
<accession>A0AAD9DGT7</accession>
<evidence type="ECO:0000256" key="10">
    <source>
        <dbReference type="SAM" id="MobiDB-lite"/>
    </source>
</evidence>
<feature type="domain" description="Histidine kinase" evidence="12">
    <location>
        <begin position="579"/>
        <end position="703"/>
    </location>
</feature>
<keyword evidence="6" id="KW-0812">Transmembrane</keyword>
<feature type="region of interest" description="Disordered" evidence="10">
    <location>
        <begin position="35"/>
        <end position="65"/>
    </location>
</feature>
<dbReference type="Pfam" id="PF02518">
    <property type="entry name" value="HATPase_c"/>
    <property type="match status" value="1"/>
</dbReference>
<keyword evidence="9" id="KW-0472">Membrane</keyword>
<dbReference type="CDD" id="cd00075">
    <property type="entry name" value="HATPase"/>
    <property type="match status" value="1"/>
</dbReference>
<feature type="signal peptide" evidence="11">
    <location>
        <begin position="1"/>
        <end position="22"/>
    </location>
</feature>
<evidence type="ECO:0000256" key="8">
    <source>
        <dbReference type="ARBA" id="ARBA00022989"/>
    </source>
</evidence>
<proteinExistence type="predicted"/>
<dbReference type="GO" id="GO:0004673">
    <property type="term" value="F:protein histidine kinase activity"/>
    <property type="evidence" value="ECO:0007669"/>
    <property type="project" value="UniProtKB-EC"/>
</dbReference>
<dbReference type="PROSITE" id="PS50109">
    <property type="entry name" value="HIS_KIN"/>
    <property type="match status" value="1"/>
</dbReference>
<keyword evidence="5 13" id="KW-0808">Transferase</keyword>
<dbReference type="EC" id="2.7.13.3" evidence="3"/>
<dbReference type="SMART" id="SM00387">
    <property type="entry name" value="HATPase_c"/>
    <property type="match status" value="1"/>
</dbReference>
<evidence type="ECO:0000313" key="13">
    <source>
        <dbReference type="EMBL" id="KAK1745529.1"/>
    </source>
</evidence>